<feature type="compositionally biased region" description="Basic and acidic residues" evidence="1">
    <location>
        <begin position="111"/>
        <end position="126"/>
    </location>
</feature>
<dbReference type="PANTHER" id="PTHR33116">
    <property type="entry name" value="REVERSE TRANSCRIPTASE ZINC-BINDING DOMAIN-CONTAINING PROTEIN-RELATED-RELATED"/>
    <property type="match status" value="1"/>
</dbReference>
<evidence type="ECO:0000313" key="3">
    <source>
        <dbReference type="EMBL" id="GKV02363.1"/>
    </source>
</evidence>
<comment type="caution">
    <text evidence="3">The sequence shown here is derived from an EMBL/GenBank/DDBJ whole genome shotgun (WGS) entry which is preliminary data.</text>
</comment>
<evidence type="ECO:0000313" key="4">
    <source>
        <dbReference type="Proteomes" id="UP001054252"/>
    </source>
</evidence>
<dbReference type="Pfam" id="PF00078">
    <property type="entry name" value="RVT_1"/>
    <property type="match status" value="1"/>
</dbReference>
<dbReference type="EMBL" id="BPVZ01000018">
    <property type="protein sequence ID" value="GKV02363.1"/>
    <property type="molecule type" value="Genomic_DNA"/>
</dbReference>
<name>A0AAV5IX01_9ROSI</name>
<dbReference type="Gene3D" id="3.60.10.10">
    <property type="entry name" value="Endonuclease/exonuclease/phosphatase"/>
    <property type="match status" value="1"/>
</dbReference>
<dbReference type="InterPro" id="IPR036691">
    <property type="entry name" value="Endo/exonu/phosph_ase_sf"/>
</dbReference>
<feature type="domain" description="Reverse transcriptase" evidence="2">
    <location>
        <begin position="302"/>
        <end position="569"/>
    </location>
</feature>
<dbReference type="Proteomes" id="UP001054252">
    <property type="component" value="Unassembled WGS sequence"/>
</dbReference>
<dbReference type="PANTHER" id="PTHR33116:SF75">
    <property type="entry name" value="RIBONUCLEASE H PROTEIN"/>
    <property type="match status" value="1"/>
</dbReference>
<feature type="region of interest" description="Disordered" evidence="1">
    <location>
        <begin position="67"/>
        <end position="87"/>
    </location>
</feature>
<dbReference type="CDD" id="cd01650">
    <property type="entry name" value="RT_nLTR_like"/>
    <property type="match status" value="1"/>
</dbReference>
<accession>A0AAV5IX01</accession>
<dbReference type="AlphaFoldDB" id="A0AAV5IX01"/>
<evidence type="ECO:0000259" key="2">
    <source>
        <dbReference type="PROSITE" id="PS50878"/>
    </source>
</evidence>
<organism evidence="3 4">
    <name type="scientific">Rubroshorea leprosula</name>
    <dbReference type="NCBI Taxonomy" id="152421"/>
    <lineage>
        <taxon>Eukaryota</taxon>
        <taxon>Viridiplantae</taxon>
        <taxon>Streptophyta</taxon>
        <taxon>Embryophyta</taxon>
        <taxon>Tracheophyta</taxon>
        <taxon>Spermatophyta</taxon>
        <taxon>Magnoliopsida</taxon>
        <taxon>eudicotyledons</taxon>
        <taxon>Gunneridae</taxon>
        <taxon>Pentapetalae</taxon>
        <taxon>rosids</taxon>
        <taxon>malvids</taxon>
        <taxon>Malvales</taxon>
        <taxon>Dipterocarpaceae</taxon>
        <taxon>Rubroshorea</taxon>
    </lineage>
</organism>
<feature type="region of interest" description="Disordered" evidence="1">
    <location>
        <begin position="102"/>
        <end position="147"/>
    </location>
</feature>
<evidence type="ECO:0000256" key="1">
    <source>
        <dbReference type="SAM" id="MobiDB-lite"/>
    </source>
</evidence>
<proteinExistence type="predicted"/>
<gene>
    <name evidence="3" type="ORF">SLEP1_g14810</name>
</gene>
<dbReference type="InterPro" id="IPR000477">
    <property type="entry name" value="RT_dom"/>
</dbReference>
<keyword evidence="4" id="KW-1185">Reference proteome</keyword>
<reference evidence="3 4" key="1">
    <citation type="journal article" date="2021" name="Commun. Biol.">
        <title>The genome of Shorea leprosula (Dipterocarpaceae) highlights the ecological relevance of drought in aseasonal tropical rainforests.</title>
        <authorList>
            <person name="Ng K.K.S."/>
            <person name="Kobayashi M.J."/>
            <person name="Fawcett J.A."/>
            <person name="Hatakeyama M."/>
            <person name="Paape T."/>
            <person name="Ng C.H."/>
            <person name="Ang C.C."/>
            <person name="Tnah L.H."/>
            <person name="Lee C.T."/>
            <person name="Nishiyama T."/>
            <person name="Sese J."/>
            <person name="O'Brien M.J."/>
            <person name="Copetti D."/>
            <person name="Mohd Noor M.I."/>
            <person name="Ong R.C."/>
            <person name="Putra M."/>
            <person name="Sireger I.Z."/>
            <person name="Indrioko S."/>
            <person name="Kosugi Y."/>
            <person name="Izuno A."/>
            <person name="Isagi Y."/>
            <person name="Lee S.L."/>
            <person name="Shimizu K.K."/>
        </authorList>
    </citation>
    <scope>NUCLEOTIDE SEQUENCE [LARGE SCALE GENOMIC DNA]</scope>
    <source>
        <strain evidence="3">214</strain>
    </source>
</reference>
<dbReference type="SUPFAM" id="SSF56219">
    <property type="entry name" value="DNase I-like"/>
    <property type="match status" value="1"/>
</dbReference>
<protein>
    <recommendedName>
        <fullName evidence="2">Reverse transcriptase domain-containing protein</fullName>
    </recommendedName>
</protein>
<dbReference type="PROSITE" id="PS50878">
    <property type="entry name" value="RT_POL"/>
    <property type="match status" value="1"/>
</dbReference>
<sequence length="850" mass="98010">MGTYSGCSTAFNFSDESDELDEDNLNSLEEEEIQTPFKGVKGIHYSDKLCILKTLVEVGKVNNKTLSNQESGKQREEWESEQANGKHTSFSTALASEVQVVQETAQSRSLNDNKNEAHSVKDKTEMDLQENSGLQGTKKPNKSPSLPAEVRIDLTKLVTSTKRGRRRKATIQPVNFGGQLPVGFLSNSDIIYNNKRIKEGMIAEEVKVELQKMIKEEEGFWCIVGDFNSVRSEEARGGRYEHSHYREDLNDFIASATLNDLPLTRRKFTWTRKLIRDIYKNGSWMEEPNEVKQEVREYFKNIFQEEKWDRPKLDGLQFKQLDNEDKIWLKRDISTEEVLANRIKKVLSKVISGTQFAFLGGRQITDGILILNEVVEEIKKKKVNSFIFKADFEKAYDCVNWNFLDEMMWRLGFGEKWRTWIKECLQTTSVSVLVNGSPTNEFKMEKGIRQGDPIAPFLFLIIAKSLNVLIESAISKELFQGVDIGLFGPNISHLQFADGTVIMGKANPGNIKAVKGILRWFKLVLGLKINFNKSVLYSFNVFDGWGRMATASLNCKSGSIPFTYLGMPVRDAMGRRKAWIPIIENFNKKLAVWKAKCLSIGGRVTLLSSVLSTLPIYFMFIFKIPKIVLHELVCLQRKFLWGYTEEKSRTTNVMDVGHFSNGFWTWRNAWRRKPFGKERNEEQMLKESLMGGLVFSAQLDQRSWNFDATNGYNVSKAYSMLARWDLEDENHLFVQCPKIQSQWMRCYNWWGISLPFPNSTSLLCKAHSVGIKKVVKPDVWFLIFLVVTCAIWYMRNSIIHKAQQWDESRTFDLIQRMTFVWIRGKSTNTMFPFFYWCNSPSSCDQETTRS</sequence>